<dbReference type="GO" id="GO:0005886">
    <property type="term" value="C:plasma membrane"/>
    <property type="evidence" value="ECO:0007669"/>
    <property type="project" value="TreeGrafter"/>
</dbReference>
<organism evidence="3 4">
    <name type="scientific">Rivihabitans pingtungensis</name>
    <dbReference type="NCBI Taxonomy" id="1054498"/>
    <lineage>
        <taxon>Bacteria</taxon>
        <taxon>Pseudomonadati</taxon>
        <taxon>Pseudomonadota</taxon>
        <taxon>Betaproteobacteria</taxon>
        <taxon>Neisseriales</taxon>
        <taxon>Aquaspirillaceae</taxon>
        <taxon>Rivihabitans</taxon>
    </lineage>
</organism>
<dbReference type="InterPro" id="IPR043128">
    <property type="entry name" value="Rev_trsase/Diguanyl_cyclase"/>
</dbReference>
<reference evidence="3 4" key="1">
    <citation type="submission" date="2018-05" db="EMBL/GenBank/DDBJ databases">
        <title>Genomic Encyclopedia of Type Strains, Phase IV (KMG-IV): sequencing the most valuable type-strain genomes for metagenomic binning, comparative biology and taxonomic classification.</title>
        <authorList>
            <person name="Goeker M."/>
        </authorList>
    </citation>
    <scope>NUCLEOTIDE SEQUENCE [LARGE SCALE GENOMIC DNA]</scope>
    <source>
        <strain evidence="3 4">DSM 29661</strain>
    </source>
</reference>
<accession>A0A318KVT6</accession>
<dbReference type="PANTHER" id="PTHR45138">
    <property type="entry name" value="REGULATORY COMPONENTS OF SENSORY TRANSDUCTION SYSTEM"/>
    <property type="match status" value="1"/>
</dbReference>
<dbReference type="SMART" id="SM00267">
    <property type="entry name" value="GGDEF"/>
    <property type="match status" value="1"/>
</dbReference>
<feature type="domain" description="GGDEF" evidence="2">
    <location>
        <begin position="51"/>
        <end position="181"/>
    </location>
</feature>
<evidence type="ECO:0000313" key="4">
    <source>
        <dbReference type="Proteomes" id="UP000247555"/>
    </source>
</evidence>
<dbReference type="InterPro" id="IPR000160">
    <property type="entry name" value="GGDEF_dom"/>
</dbReference>
<comment type="caution">
    <text evidence="3">The sequence shown here is derived from an EMBL/GenBank/DDBJ whole genome shotgun (WGS) entry which is preliminary data.</text>
</comment>
<protein>
    <recommendedName>
        <fullName evidence="1">diguanylate cyclase</fullName>
        <ecNumber evidence="1">2.7.7.65</ecNumber>
    </recommendedName>
</protein>
<dbReference type="AlphaFoldDB" id="A0A318KVT6"/>
<dbReference type="GO" id="GO:0043709">
    <property type="term" value="P:cell adhesion involved in single-species biofilm formation"/>
    <property type="evidence" value="ECO:0007669"/>
    <property type="project" value="TreeGrafter"/>
</dbReference>
<dbReference type="Gene3D" id="3.30.70.270">
    <property type="match status" value="1"/>
</dbReference>
<dbReference type="Pfam" id="PF00990">
    <property type="entry name" value="GGDEF"/>
    <property type="match status" value="1"/>
</dbReference>
<dbReference type="EMBL" id="QJKI01000001">
    <property type="protein sequence ID" value="PXX81930.1"/>
    <property type="molecule type" value="Genomic_DNA"/>
</dbReference>
<evidence type="ECO:0000256" key="1">
    <source>
        <dbReference type="ARBA" id="ARBA00012528"/>
    </source>
</evidence>
<dbReference type="InterPro" id="IPR029787">
    <property type="entry name" value="Nucleotide_cyclase"/>
</dbReference>
<dbReference type="InterPro" id="IPR050469">
    <property type="entry name" value="Diguanylate_Cyclase"/>
</dbReference>
<keyword evidence="4" id="KW-1185">Reference proteome</keyword>
<dbReference type="RefSeq" id="WP_110389245.1">
    <property type="nucleotide sequence ID" value="NZ_QJKI01000001.1"/>
</dbReference>
<dbReference type="GO" id="GO:0052621">
    <property type="term" value="F:diguanylate cyclase activity"/>
    <property type="evidence" value="ECO:0007669"/>
    <property type="project" value="UniProtKB-EC"/>
</dbReference>
<dbReference type="OrthoDB" id="8522032at2"/>
<dbReference type="NCBIfam" id="TIGR00254">
    <property type="entry name" value="GGDEF"/>
    <property type="match status" value="1"/>
</dbReference>
<dbReference type="Proteomes" id="UP000247555">
    <property type="component" value="Unassembled WGS sequence"/>
</dbReference>
<proteinExistence type="predicted"/>
<dbReference type="SUPFAM" id="SSF55073">
    <property type="entry name" value="Nucleotide cyclase"/>
    <property type="match status" value="1"/>
</dbReference>
<gene>
    <name evidence="3" type="ORF">DFR34_101159</name>
</gene>
<dbReference type="PANTHER" id="PTHR45138:SF24">
    <property type="entry name" value="DIGUANYLATE CYCLASE DGCC-RELATED"/>
    <property type="match status" value="1"/>
</dbReference>
<evidence type="ECO:0000259" key="2">
    <source>
        <dbReference type="PROSITE" id="PS50887"/>
    </source>
</evidence>
<dbReference type="PROSITE" id="PS50887">
    <property type="entry name" value="GGDEF"/>
    <property type="match status" value="1"/>
</dbReference>
<name>A0A318KVT6_9NEIS</name>
<sequence>MPLNLETLRLVAQLHHAYQNRQRDPLTQAFARSSGEEVLALQFEVAERSNTPLTVAVLDIDRLSEVNERHSHPHGDQLLADLPKHIAKTQRQGDMLVRWSGKRFLLMLPNTSLEHARIALERFRKHGFGLRPDGQPVTLSIGVAERQADALASWTVLVEKAEARALRVKQEGRDGVRGDDEVQHAHAA</sequence>
<dbReference type="EC" id="2.7.7.65" evidence="1"/>
<dbReference type="CDD" id="cd01949">
    <property type="entry name" value="GGDEF"/>
    <property type="match status" value="1"/>
</dbReference>
<dbReference type="GO" id="GO:1902201">
    <property type="term" value="P:negative regulation of bacterial-type flagellum-dependent cell motility"/>
    <property type="evidence" value="ECO:0007669"/>
    <property type="project" value="TreeGrafter"/>
</dbReference>
<evidence type="ECO:0000313" key="3">
    <source>
        <dbReference type="EMBL" id="PXX81930.1"/>
    </source>
</evidence>